<evidence type="ECO:0000313" key="1">
    <source>
        <dbReference type="EMBL" id="MXP11044.1"/>
    </source>
</evidence>
<keyword evidence="1" id="KW-0808">Transferase</keyword>
<comment type="caution">
    <text evidence="1">The sequence shown here is derived from an EMBL/GenBank/DDBJ whole genome shotgun (WGS) entry which is preliminary data.</text>
</comment>
<dbReference type="Gene3D" id="3.40.630.30">
    <property type="match status" value="1"/>
</dbReference>
<sequence length="378" mass="42319">MVSAESVTIRTQDGVTALDPARWDALAGDNPFTSYAFLSALEQSGSVGEGSGWQSLPIIAEDAKGALLGALPSYLKGHSQGEYVFDHQWADAWERAGGRFYPKLQIAAPFTPVNGPRVFSDDPAIALALLRAAETFCEQHGISSAHATFIAPRQRALFEEAGWLMRRDIQYHWFDRDYGDFDGFLAALSSRKRKNIRKERAQAIDSVTIRRLQGADIREEHWDAFWLFYQDTGARKWGSPYLTREAFSLIGETMADRIVLVLAEEDGRPVAGALNLFDSEALYGRYWGALVDRPFLHFEVCYYQAIEEALERCLGRVEAGAQGQHKLLRGYEPVETVSAHWISDDGFREAVAQFLAAEREAVAHERDALARHTPFKKG</sequence>
<dbReference type="AlphaFoldDB" id="A0A6I4U6K4"/>
<dbReference type="PANTHER" id="PTHR47017:SF1">
    <property type="entry name" value="ACYL-COA"/>
    <property type="match status" value="1"/>
</dbReference>
<dbReference type="Pfam" id="PF04339">
    <property type="entry name" value="FemAB_like"/>
    <property type="match status" value="1"/>
</dbReference>
<dbReference type="PANTHER" id="PTHR47017">
    <property type="entry name" value="ACYL-COA"/>
    <property type="match status" value="1"/>
</dbReference>
<protein>
    <submittedName>
        <fullName evidence="1">GNAT family N-acetyltransferase</fullName>
    </submittedName>
</protein>
<dbReference type="SUPFAM" id="SSF55729">
    <property type="entry name" value="Acyl-CoA N-acyltransferases (Nat)"/>
    <property type="match status" value="1"/>
</dbReference>
<dbReference type="InterPro" id="IPR007434">
    <property type="entry name" value="FemAB-like"/>
</dbReference>
<dbReference type="RefSeq" id="WP_160617616.1">
    <property type="nucleotide sequence ID" value="NZ_WTYR01000001.1"/>
</dbReference>
<dbReference type="OrthoDB" id="9776898at2"/>
<dbReference type="GO" id="GO:0016740">
    <property type="term" value="F:transferase activity"/>
    <property type="evidence" value="ECO:0007669"/>
    <property type="project" value="UniProtKB-KW"/>
</dbReference>
<reference evidence="1 2" key="1">
    <citation type="submission" date="2019-12" db="EMBL/GenBank/DDBJ databases">
        <title>Genomic-based taxomic classification of the family Erythrobacteraceae.</title>
        <authorList>
            <person name="Xu L."/>
        </authorList>
    </citation>
    <scope>NUCLEOTIDE SEQUENCE [LARGE SCALE GENOMIC DNA]</scope>
    <source>
        <strain evidence="1 2">LMG 29519</strain>
    </source>
</reference>
<name>A0A6I4U6K4_9SPHN</name>
<dbReference type="EMBL" id="WTYR01000001">
    <property type="protein sequence ID" value="MXP11044.1"/>
    <property type="molecule type" value="Genomic_DNA"/>
</dbReference>
<keyword evidence="2" id="KW-1185">Reference proteome</keyword>
<organism evidence="1 2">
    <name type="scientific">Alteriqipengyuania halimionae</name>
    <dbReference type="NCBI Taxonomy" id="1926630"/>
    <lineage>
        <taxon>Bacteria</taxon>
        <taxon>Pseudomonadati</taxon>
        <taxon>Pseudomonadota</taxon>
        <taxon>Alphaproteobacteria</taxon>
        <taxon>Sphingomonadales</taxon>
        <taxon>Erythrobacteraceae</taxon>
        <taxon>Alteriqipengyuania</taxon>
    </lineage>
</organism>
<dbReference type="Proteomes" id="UP000429229">
    <property type="component" value="Unassembled WGS sequence"/>
</dbReference>
<accession>A0A6I4U6K4</accession>
<proteinExistence type="predicted"/>
<evidence type="ECO:0000313" key="2">
    <source>
        <dbReference type="Proteomes" id="UP000429229"/>
    </source>
</evidence>
<gene>
    <name evidence="1" type="ORF">GRI68_12725</name>
</gene>
<dbReference type="InterPro" id="IPR016181">
    <property type="entry name" value="Acyl_CoA_acyltransferase"/>
</dbReference>